<accession>A0ABV7WXY8</accession>
<evidence type="ECO:0000313" key="3">
    <source>
        <dbReference type="Proteomes" id="UP001595710"/>
    </source>
</evidence>
<gene>
    <name evidence="2" type="ORF">ACFOND_15335</name>
</gene>
<name>A0ABV7WXY8_9GAMM</name>
<evidence type="ECO:0000259" key="1">
    <source>
        <dbReference type="Pfam" id="PF03537"/>
    </source>
</evidence>
<organism evidence="2 3">
    <name type="scientific">Reinekea marina</name>
    <dbReference type="NCBI Taxonomy" id="1310421"/>
    <lineage>
        <taxon>Bacteria</taxon>
        <taxon>Pseudomonadati</taxon>
        <taxon>Pseudomonadota</taxon>
        <taxon>Gammaproteobacteria</taxon>
        <taxon>Oceanospirillales</taxon>
        <taxon>Saccharospirillaceae</taxon>
        <taxon>Reinekea</taxon>
    </lineage>
</organism>
<protein>
    <submittedName>
        <fullName evidence="2">Endo alpha-1,4 polygalactosaminidase</fullName>
    </submittedName>
</protein>
<keyword evidence="3" id="KW-1185">Reference proteome</keyword>
<feature type="domain" description="Glycoside-hydrolase family GH114 TIM-barrel" evidence="1">
    <location>
        <begin position="2"/>
        <end position="32"/>
    </location>
</feature>
<dbReference type="InterPro" id="IPR004352">
    <property type="entry name" value="GH114_TIM-barrel"/>
</dbReference>
<dbReference type="EMBL" id="JBHRYN010000069">
    <property type="protein sequence ID" value="MFC3703003.1"/>
    <property type="molecule type" value="Genomic_DNA"/>
</dbReference>
<comment type="caution">
    <text evidence="2">The sequence shown here is derived from an EMBL/GenBank/DDBJ whole genome shotgun (WGS) entry which is preliminary data.</text>
</comment>
<dbReference type="RefSeq" id="WP_290280144.1">
    <property type="nucleotide sequence ID" value="NZ_JAUFQI010000001.1"/>
</dbReference>
<dbReference type="Pfam" id="PF03537">
    <property type="entry name" value="Glyco_hydro_114"/>
    <property type="match status" value="1"/>
</dbReference>
<sequence length="39" mass="4680">MDYFDFAVNEQCFEYDECNLLKPFISREKPFLLLSTNKA</sequence>
<evidence type="ECO:0000313" key="2">
    <source>
        <dbReference type="EMBL" id="MFC3703003.1"/>
    </source>
</evidence>
<reference evidence="3" key="1">
    <citation type="journal article" date="2019" name="Int. J. Syst. Evol. Microbiol.">
        <title>The Global Catalogue of Microorganisms (GCM) 10K type strain sequencing project: providing services to taxonomists for standard genome sequencing and annotation.</title>
        <authorList>
            <consortium name="The Broad Institute Genomics Platform"/>
            <consortium name="The Broad Institute Genome Sequencing Center for Infectious Disease"/>
            <person name="Wu L."/>
            <person name="Ma J."/>
        </authorList>
    </citation>
    <scope>NUCLEOTIDE SEQUENCE [LARGE SCALE GENOMIC DNA]</scope>
    <source>
        <strain evidence="3">CECT 8288</strain>
    </source>
</reference>
<dbReference type="Proteomes" id="UP001595710">
    <property type="component" value="Unassembled WGS sequence"/>
</dbReference>
<proteinExistence type="predicted"/>